<evidence type="ECO:0000313" key="3">
    <source>
        <dbReference type="Proteomes" id="UP000315295"/>
    </source>
</evidence>
<feature type="region of interest" description="Disordered" evidence="1">
    <location>
        <begin position="119"/>
        <end position="202"/>
    </location>
</feature>
<evidence type="ECO:0000313" key="2">
    <source>
        <dbReference type="EMBL" id="TQD81879.1"/>
    </source>
</evidence>
<keyword evidence="3" id="KW-1185">Reference proteome</keyword>
<sequence>MANLPSTHSTSLGSNDSSPDIPMIITYFECLNEWYGLSWDSLIPCPLCITEEHEHSILPSDSTKLIDRAFKIIHSTHQSWKWLIAHEQERAYGRNVITDICSNHPIFNPEWVGAKMARLPPDPKDAKTASKPEKEKRKKSEETILNEVRPNISKKKSKLVGSHSGNRDKAPVTIDLTFSIEEGVHHPSSAGGEEGETPFLGG</sequence>
<dbReference type="Proteomes" id="UP000315295">
    <property type="component" value="Unassembled WGS sequence"/>
</dbReference>
<organism evidence="2 3">
    <name type="scientific">Malus baccata</name>
    <name type="common">Siberian crab apple</name>
    <name type="synonym">Pyrus baccata</name>
    <dbReference type="NCBI Taxonomy" id="106549"/>
    <lineage>
        <taxon>Eukaryota</taxon>
        <taxon>Viridiplantae</taxon>
        <taxon>Streptophyta</taxon>
        <taxon>Embryophyta</taxon>
        <taxon>Tracheophyta</taxon>
        <taxon>Spermatophyta</taxon>
        <taxon>Magnoliopsida</taxon>
        <taxon>eudicotyledons</taxon>
        <taxon>Gunneridae</taxon>
        <taxon>Pentapetalae</taxon>
        <taxon>rosids</taxon>
        <taxon>fabids</taxon>
        <taxon>Rosales</taxon>
        <taxon>Rosaceae</taxon>
        <taxon>Amygdaloideae</taxon>
        <taxon>Maleae</taxon>
        <taxon>Malus</taxon>
    </lineage>
</organism>
<comment type="caution">
    <text evidence="2">The sequence shown here is derived from an EMBL/GenBank/DDBJ whole genome shotgun (WGS) entry which is preliminary data.</text>
</comment>
<feature type="compositionally biased region" description="Basic and acidic residues" evidence="1">
    <location>
        <begin position="121"/>
        <end position="142"/>
    </location>
</feature>
<proteinExistence type="predicted"/>
<dbReference type="AlphaFoldDB" id="A0A540L6A8"/>
<accession>A0A540L6A8</accession>
<protein>
    <submittedName>
        <fullName evidence="2">Uncharacterized protein</fullName>
    </submittedName>
</protein>
<reference evidence="2 3" key="1">
    <citation type="journal article" date="2019" name="G3 (Bethesda)">
        <title>Sequencing of a Wild Apple (Malus baccata) Genome Unravels the Differences Between Cultivated and Wild Apple Species Regarding Disease Resistance and Cold Tolerance.</title>
        <authorList>
            <person name="Chen X."/>
        </authorList>
    </citation>
    <scope>NUCLEOTIDE SEQUENCE [LARGE SCALE GENOMIC DNA]</scope>
    <source>
        <strain evidence="3">cv. Shandingzi</strain>
        <tissue evidence="2">Leaves</tissue>
    </source>
</reference>
<name>A0A540L6A8_MALBA</name>
<evidence type="ECO:0000256" key="1">
    <source>
        <dbReference type="SAM" id="MobiDB-lite"/>
    </source>
</evidence>
<dbReference type="EMBL" id="VIEB01000747">
    <property type="protein sequence ID" value="TQD81879.1"/>
    <property type="molecule type" value="Genomic_DNA"/>
</dbReference>
<gene>
    <name evidence="2" type="ORF">C1H46_032573</name>
</gene>